<feature type="chain" id="PRO_5012838576" evidence="1">
    <location>
        <begin position="18"/>
        <end position="453"/>
    </location>
</feature>
<feature type="signal peptide" evidence="1">
    <location>
        <begin position="1"/>
        <end position="17"/>
    </location>
</feature>
<protein>
    <submittedName>
        <fullName evidence="2">BNR repeat-containing family member</fullName>
    </submittedName>
</protein>
<sequence length="453" mass="50467">MRTIFLLMSLFSLMSCGGGGYPLSADADSRYSIIADDAFAGSSVNVLAGVKQTLFTHGQFQYAAYYNANRHLVLAKRPTGSKTWQTQVTPFTGNVDDAHNHISLVVDADGYLHIAWDHHNSPLNYARSVAPGALTLERKPMLGEPQSPDEAGENSVTYPQFYALPSGDLLFAYRDGGSGRGNLVLNRYDLRTQQWQRLHSSVLDGEGKRSAYWDMSVDINGVVHLAWIWREPPDVASNHDLAYARSFDQGDTWQQYDGTPYALPITESESDVVVPIPQHHKLMNPPVVMGDNSSRPFIASYWADSPTDIPRYQVVYPLPQPNTWQIIKAPKAAENFELSGHGTKRPPISRTIVLPRQHNGVTSLHLIYRDDFQSGQVMGLTMHNIIDANWESHVLHPQNVGAWEPSIDPTQWIQHGRADLLLQRVEQRDGNDAESAQVAPSHIGVLSWQASLQ</sequence>
<dbReference type="EMBL" id="FQWD01000001">
    <property type="protein sequence ID" value="SHF83929.1"/>
    <property type="molecule type" value="Genomic_DNA"/>
</dbReference>
<evidence type="ECO:0000313" key="3">
    <source>
        <dbReference type="Proteomes" id="UP000184520"/>
    </source>
</evidence>
<dbReference type="OrthoDB" id="223410at2"/>
<evidence type="ECO:0000256" key="1">
    <source>
        <dbReference type="SAM" id="SignalP"/>
    </source>
</evidence>
<dbReference type="Pfam" id="PF15892">
    <property type="entry name" value="BNR_4"/>
    <property type="match status" value="1"/>
</dbReference>
<dbReference type="Proteomes" id="UP000184520">
    <property type="component" value="Unassembled WGS sequence"/>
</dbReference>
<reference evidence="3" key="1">
    <citation type="submission" date="2016-11" db="EMBL/GenBank/DDBJ databases">
        <authorList>
            <person name="Varghese N."/>
            <person name="Submissions S."/>
        </authorList>
    </citation>
    <scope>NUCLEOTIDE SEQUENCE [LARGE SCALE GENOMIC DNA]</scope>
    <source>
        <strain evidence="3">CGMCC 1.8995</strain>
    </source>
</reference>
<dbReference type="InterPro" id="IPR036278">
    <property type="entry name" value="Sialidase_sf"/>
</dbReference>
<organism evidence="2 3">
    <name type="scientific">Marisediminitalea aggregata</name>
    <dbReference type="NCBI Taxonomy" id="634436"/>
    <lineage>
        <taxon>Bacteria</taxon>
        <taxon>Pseudomonadati</taxon>
        <taxon>Pseudomonadota</taxon>
        <taxon>Gammaproteobacteria</taxon>
        <taxon>Alteromonadales</taxon>
        <taxon>Alteromonadaceae</taxon>
        <taxon>Marisediminitalea</taxon>
    </lineage>
</organism>
<dbReference type="SUPFAM" id="SSF50939">
    <property type="entry name" value="Sialidases"/>
    <property type="match status" value="1"/>
</dbReference>
<keyword evidence="1" id="KW-0732">Signal</keyword>
<dbReference type="RefSeq" id="WP_073317511.1">
    <property type="nucleotide sequence ID" value="NZ_FQWD01000001.1"/>
</dbReference>
<proteinExistence type="predicted"/>
<gene>
    <name evidence="2" type="ORF">SAMN05216361_0587</name>
</gene>
<dbReference type="STRING" id="634436.SAMN05216361_0587"/>
<dbReference type="AlphaFoldDB" id="A0A1M5EXH9"/>
<keyword evidence="3" id="KW-1185">Reference proteome</keyword>
<dbReference type="PROSITE" id="PS51257">
    <property type="entry name" value="PROKAR_LIPOPROTEIN"/>
    <property type="match status" value="1"/>
</dbReference>
<evidence type="ECO:0000313" key="2">
    <source>
        <dbReference type="EMBL" id="SHF83929.1"/>
    </source>
</evidence>
<name>A0A1M5EXH9_9ALTE</name>
<accession>A0A1M5EXH9</accession>